<accession>A0AAV4T2Z9</accession>
<dbReference type="AlphaFoldDB" id="A0AAV4T2Z9"/>
<reference evidence="1 2" key="1">
    <citation type="submission" date="2021-06" db="EMBL/GenBank/DDBJ databases">
        <title>Caerostris darwini draft genome.</title>
        <authorList>
            <person name="Kono N."/>
            <person name="Arakawa K."/>
        </authorList>
    </citation>
    <scope>NUCLEOTIDE SEQUENCE [LARGE SCALE GENOMIC DNA]</scope>
</reference>
<organism evidence="1 2">
    <name type="scientific">Caerostris darwini</name>
    <dbReference type="NCBI Taxonomy" id="1538125"/>
    <lineage>
        <taxon>Eukaryota</taxon>
        <taxon>Metazoa</taxon>
        <taxon>Ecdysozoa</taxon>
        <taxon>Arthropoda</taxon>
        <taxon>Chelicerata</taxon>
        <taxon>Arachnida</taxon>
        <taxon>Araneae</taxon>
        <taxon>Araneomorphae</taxon>
        <taxon>Entelegynae</taxon>
        <taxon>Araneoidea</taxon>
        <taxon>Araneidae</taxon>
        <taxon>Caerostris</taxon>
    </lineage>
</organism>
<evidence type="ECO:0000313" key="2">
    <source>
        <dbReference type="Proteomes" id="UP001054837"/>
    </source>
</evidence>
<proteinExistence type="predicted"/>
<keyword evidence="2" id="KW-1185">Reference proteome</keyword>
<dbReference type="Proteomes" id="UP001054837">
    <property type="component" value="Unassembled WGS sequence"/>
</dbReference>
<gene>
    <name evidence="1" type="ORF">CDAR_168711</name>
</gene>
<name>A0AAV4T2Z9_9ARAC</name>
<protein>
    <submittedName>
        <fullName evidence="1">Uncharacterized protein</fullName>
    </submittedName>
</protein>
<evidence type="ECO:0000313" key="1">
    <source>
        <dbReference type="EMBL" id="GIY41023.1"/>
    </source>
</evidence>
<comment type="caution">
    <text evidence="1">The sequence shown here is derived from an EMBL/GenBank/DDBJ whole genome shotgun (WGS) entry which is preliminary data.</text>
</comment>
<sequence length="149" mass="16434">MFAQKTSCSALPECLQQLLIERSNSGKFTKDVHCQVTGVKDAAISTGDLDSFVNAHGDVEADLLDEAMALQSPNFIPEWTLGVHIIPTCDNDVCDDTTPNCDNDVCDDIFPNSDNDVYDDILSNSDKDLKQWSNLKNCNILETFVTTLK</sequence>
<dbReference type="EMBL" id="BPLQ01009022">
    <property type="protein sequence ID" value="GIY41023.1"/>
    <property type="molecule type" value="Genomic_DNA"/>
</dbReference>